<evidence type="ECO:0000256" key="3">
    <source>
        <dbReference type="ARBA" id="ARBA00022827"/>
    </source>
</evidence>
<dbReference type="AlphaFoldDB" id="A0A6B3LD23"/>
<evidence type="ECO:0000259" key="4">
    <source>
        <dbReference type="Pfam" id="PF03486"/>
    </source>
</evidence>
<evidence type="ECO:0000256" key="1">
    <source>
        <dbReference type="ARBA" id="ARBA00001974"/>
    </source>
</evidence>
<gene>
    <name evidence="6" type="ORF">G3M56_012520</name>
</gene>
<reference evidence="6 7" key="1">
    <citation type="submission" date="2020-12" db="EMBL/GenBank/DDBJ databases">
        <title>Sulforoseuscoccus oceanibium gen. nov., sp. nov., a representative of the phylum Verrucomicrobia with special cytoplasmic membrane, and proposal of Sulforoseuscoccusaceae fam. nov.</title>
        <authorList>
            <person name="Xi F."/>
        </authorList>
    </citation>
    <scope>NUCLEOTIDE SEQUENCE [LARGE SCALE GENOMIC DNA]</scope>
    <source>
        <strain evidence="6 7">T37</strain>
    </source>
</reference>
<dbReference type="KEGG" id="soa:G3M56_012520"/>
<dbReference type="Proteomes" id="UP000475117">
    <property type="component" value="Chromosome"/>
</dbReference>
<dbReference type="InterPro" id="IPR023166">
    <property type="entry name" value="BaiN-like_dom_sf"/>
</dbReference>
<evidence type="ECO:0000256" key="2">
    <source>
        <dbReference type="ARBA" id="ARBA00022630"/>
    </source>
</evidence>
<keyword evidence="2" id="KW-0285">Flavoprotein</keyword>
<dbReference type="Gene3D" id="3.50.50.60">
    <property type="entry name" value="FAD/NAD(P)-binding domain"/>
    <property type="match status" value="1"/>
</dbReference>
<accession>A0A6B3LD23</accession>
<dbReference type="NCBIfam" id="TIGR00275">
    <property type="entry name" value="aminoacetone oxidase family FAD-binding enzyme"/>
    <property type="match status" value="1"/>
</dbReference>
<dbReference type="PRINTS" id="PR00368">
    <property type="entry name" value="FADPNR"/>
</dbReference>
<dbReference type="Pfam" id="PF03486">
    <property type="entry name" value="HI0933_like"/>
    <property type="match status" value="1"/>
</dbReference>
<evidence type="ECO:0000313" key="7">
    <source>
        <dbReference type="Proteomes" id="UP000475117"/>
    </source>
</evidence>
<dbReference type="PANTHER" id="PTHR42887:SF2">
    <property type="entry name" value="OS12G0638800 PROTEIN"/>
    <property type="match status" value="1"/>
</dbReference>
<dbReference type="PRINTS" id="PR00411">
    <property type="entry name" value="PNDRDTASEI"/>
</dbReference>
<protein>
    <submittedName>
        <fullName evidence="6">NAD(P)/FAD-dependent oxidoreductase</fullName>
    </submittedName>
</protein>
<proteinExistence type="predicted"/>
<keyword evidence="3" id="KW-0274">FAD</keyword>
<dbReference type="Gene3D" id="1.10.8.260">
    <property type="entry name" value="HI0933 insert domain-like"/>
    <property type="match status" value="1"/>
</dbReference>
<dbReference type="SUPFAM" id="SSF160996">
    <property type="entry name" value="HI0933 insert domain-like"/>
    <property type="match status" value="1"/>
</dbReference>
<feature type="domain" description="RsdA/BaiN/AoA(So)-like Rossmann fold-like" evidence="4">
    <location>
        <begin position="9"/>
        <end position="406"/>
    </location>
</feature>
<dbReference type="InterPro" id="IPR036188">
    <property type="entry name" value="FAD/NAD-bd_sf"/>
</dbReference>
<dbReference type="InterPro" id="IPR004792">
    <property type="entry name" value="BaiN-like"/>
</dbReference>
<name>A0A6B3LD23_9BACT</name>
<feature type="domain" description="RsdA/BaiN/AoA(So)-like insert" evidence="5">
    <location>
        <begin position="194"/>
        <end position="353"/>
    </location>
</feature>
<organism evidence="6 7">
    <name type="scientific">Sulfuriroseicoccus oceanibius</name>
    <dbReference type="NCBI Taxonomy" id="2707525"/>
    <lineage>
        <taxon>Bacteria</taxon>
        <taxon>Pseudomonadati</taxon>
        <taxon>Verrucomicrobiota</taxon>
        <taxon>Verrucomicrobiia</taxon>
        <taxon>Verrucomicrobiales</taxon>
        <taxon>Verrucomicrobiaceae</taxon>
        <taxon>Sulfuriroseicoccus</taxon>
    </lineage>
</organism>
<dbReference type="EMBL" id="CP066776">
    <property type="protein sequence ID" value="QQL44694.1"/>
    <property type="molecule type" value="Genomic_DNA"/>
</dbReference>
<keyword evidence="7" id="KW-1185">Reference proteome</keyword>
<dbReference type="PANTHER" id="PTHR42887">
    <property type="entry name" value="OS12G0638800 PROTEIN"/>
    <property type="match status" value="1"/>
</dbReference>
<comment type="cofactor">
    <cofactor evidence="1">
        <name>FAD</name>
        <dbReference type="ChEBI" id="CHEBI:57692"/>
    </cofactor>
</comment>
<dbReference type="SUPFAM" id="SSF51905">
    <property type="entry name" value="FAD/NAD(P)-binding domain"/>
    <property type="match status" value="1"/>
</dbReference>
<evidence type="ECO:0000313" key="6">
    <source>
        <dbReference type="EMBL" id="QQL44694.1"/>
    </source>
</evidence>
<dbReference type="Gene3D" id="2.40.30.10">
    <property type="entry name" value="Translation factors"/>
    <property type="match status" value="1"/>
</dbReference>
<dbReference type="Pfam" id="PF22780">
    <property type="entry name" value="HI0933_like_1st"/>
    <property type="match status" value="1"/>
</dbReference>
<evidence type="ECO:0000259" key="5">
    <source>
        <dbReference type="Pfam" id="PF22780"/>
    </source>
</evidence>
<dbReference type="InterPro" id="IPR057661">
    <property type="entry name" value="RsdA/BaiN/AoA(So)_Rossmann"/>
</dbReference>
<dbReference type="InterPro" id="IPR055178">
    <property type="entry name" value="RsdA/BaiN/AoA(So)-like_dom"/>
</dbReference>
<sequence>MSTELSQYDLIVIGGGAAGIFGAITAAESMFGGGRVLVLEKSSKFLGKVKISGGGRCNVTHDCHDPKELATRYPRGSKSLIGSFHRFGPSDTIEWFASRGVELKVESDGRMFPTTDSSQTVIDCLMQAIDDAGVEHKTGAAVTSVERTDDGFCVELKSGESLSTRNVLVATGGTRSSDGGRIAESLGHTLAPPVPSLFTFHIESPLIDGLQGLSVDPVATAAVGTKLSATGPLLITHWGMSGPAILKLSAWGARELSDQDYQFTLEVNWLPGADAAAVFSGLRQSAGKRSVTGRSPFAAIPKRLWERFTAEAGIAADTTWSRLSKDQASTLVESLHRCRFEVTGKSLNKDEFVTCGGVLLKEVQLKTMESKVTPGLYFAGEVLDVDGITGGFNFQHAWTTGFLAGNAIATRCGY</sequence>
<dbReference type="RefSeq" id="WP_164364283.1">
    <property type="nucleotide sequence ID" value="NZ_CP066776.1"/>
</dbReference>